<protein>
    <submittedName>
        <fullName evidence="1">Uncharacterized protein</fullName>
    </submittedName>
</protein>
<name>A0ACC2UTQ9_9FUNG</name>
<evidence type="ECO:0000313" key="2">
    <source>
        <dbReference type="Proteomes" id="UP001165960"/>
    </source>
</evidence>
<keyword evidence="2" id="KW-1185">Reference proteome</keyword>
<dbReference type="EMBL" id="QTSX02000021">
    <property type="protein sequence ID" value="KAJ9090001.1"/>
    <property type="molecule type" value="Genomic_DNA"/>
</dbReference>
<evidence type="ECO:0000313" key="1">
    <source>
        <dbReference type="EMBL" id="KAJ9090001.1"/>
    </source>
</evidence>
<dbReference type="Proteomes" id="UP001165960">
    <property type="component" value="Unassembled WGS sequence"/>
</dbReference>
<comment type="caution">
    <text evidence="1">The sequence shown here is derived from an EMBL/GenBank/DDBJ whole genome shotgun (WGS) entry which is preliminary data.</text>
</comment>
<accession>A0ACC2UTQ9</accession>
<gene>
    <name evidence="1" type="ORF">DSO57_1007293</name>
</gene>
<reference evidence="1" key="1">
    <citation type="submission" date="2022-04" db="EMBL/GenBank/DDBJ databases">
        <title>Genome of the entomopathogenic fungus Entomophthora muscae.</title>
        <authorList>
            <person name="Elya C."/>
            <person name="Lovett B.R."/>
            <person name="Lee E."/>
            <person name="Macias A.M."/>
            <person name="Hajek A.E."/>
            <person name="De Bivort B.L."/>
            <person name="Kasson M.T."/>
            <person name="De Fine Licht H.H."/>
            <person name="Stajich J.E."/>
        </authorList>
    </citation>
    <scope>NUCLEOTIDE SEQUENCE</scope>
    <source>
        <strain evidence="1">Berkeley</strain>
    </source>
</reference>
<sequence length="97" mass="10973">MDTIKRSTFPATKRAQGHFPILQYPNREGVYKLETGEVLQIQTAEKDFLPVAYESRKLSDSEQRYPIHDKELVVIVGNSGHVETNNVNTSNVNTIAK</sequence>
<organism evidence="1 2">
    <name type="scientific">Entomophthora muscae</name>
    <dbReference type="NCBI Taxonomy" id="34485"/>
    <lineage>
        <taxon>Eukaryota</taxon>
        <taxon>Fungi</taxon>
        <taxon>Fungi incertae sedis</taxon>
        <taxon>Zoopagomycota</taxon>
        <taxon>Entomophthoromycotina</taxon>
        <taxon>Entomophthoromycetes</taxon>
        <taxon>Entomophthorales</taxon>
        <taxon>Entomophthoraceae</taxon>
        <taxon>Entomophthora</taxon>
    </lineage>
</organism>
<proteinExistence type="predicted"/>